<evidence type="ECO:0000256" key="1">
    <source>
        <dbReference type="SAM" id="MobiDB-lite"/>
    </source>
</evidence>
<reference evidence="3" key="1">
    <citation type="journal article" date="2019" name="Int. J. Syst. Evol. Microbiol.">
        <title>The Global Catalogue of Microorganisms (GCM) 10K type strain sequencing project: providing services to taxonomists for standard genome sequencing and annotation.</title>
        <authorList>
            <consortium name="The Broad Institute Genomics Platform"/>
            <consortium name="The Broad Institute Genome Sequencing Center for Infectious Disease"/>
            <person name="Wu L."/>
            <person name="Ma J."/>
        </authorList>
    </citation>
    <scope>NUCLEOTIDE SEQUENCE [LARGE SCALE GENOMIC DNA]</scope>
    <source>
        <strain evidence="3">CCUG 54329</strain>
    </source>
</reference>
<protein>
    <submittedName>
        <fullName evidence="2">Uncharacterized protein</fullName>
    </submittedName>
</protein>
<dbReference type="RefSeq" id="WP_380909368.1">
    <property type="nucleotide sequence ID" value="NZ_JBHTLS010000079.1"/>
</dbReference>
<accession>A0ABW3NY20</accession>
<dbReference type="EMBL" id="JBHTLS010000079">
    <property type="protein sequence ID" value="MFD1104198.1"/>
    <property type="molecule type" value="Genomic_DNA"/>
</dbReference>
<comment type="caution">
    <text evidence="2">The sequence shown here is derived from an EMBL/GenBank/DDBJ whole genome shotgun (WGS) entry which is preliminary data.</text>
</comment>
<gene>
    <name evidence="2" type="ORF">ACFQ24_04755</name>
</gene>
<keyword evidence="3" id="KW-1185">Reference proteome</keyword>
<evidence type="ECO:0000313" key="3">
    <source>
        <dbReference type="Proteomes" id="UP001597203"/>
    </source>
</evidence>
<feature type="compositionally biased region" description="Basic and acidic residues" evidence="1">
    <location>
        <begin position="55"/>
        <end position="66"/>
    </location>
</feature>
<name>A0ABW3NY20_9SPHN</name>
<dbReference type="Proteomes" id="UP001597203">
    <property type="component" value="Unassembled WGS sequence"/>
</dbReference>
<sequence>MTERLDALAVREGRDRKSFFTKIGAAFPNKDGKGWTVLLDAMPAPVEGQFKIMLREPLPKDGDRRGGSGSTSYDDDLGSDGVPF</sequence>
<organism evidence="2 3">
    <name type="scientific">Sphingobium olei</name>
    <dbReference type="NCBI Taxonomy" id="420955"/>
    <lineage>
        <taxon>Bacteria</taxon>
        <taxon>Pseudomonadati</taxon>
        <taxon>Pseudomonadota</taxon>
        <taxon>Alphaproteobacteria</taxon>
        <taxon>Sphingomonadales</taxon>
        <taxon>Sphingomonadaceae</taxon>
        <taxon>Sphingobium</taxon>
    </lineage>
</organism>
<feature type="region of interest" description="Disordered" evidence="1">
    <location>
        <begin position="55"/>
        <end position="84"/>
    </location>
</feature>
<proteinExistence type="predicted"/>
<evidence type="ECO:0000313" key="2">
    <source>
        <dbReference type="EMBL" id="MFD1104198.1"/>
    </source>
</evidence>